<dbReference type="Gene3D" id="1.20.5.1930">
    <property type="match status" value="1"/>
</dbReference>
<keyword evidence="2" id="KW-0418">Kinase</keyword>
<feature type="domain" description="Signal transduction histidine kinase subgroup 3 dimerisation and phosphoacceptor" evidence="5">
    <location>
        <begin position="151"/>
        <end position="216"/>
    </location>
</feature>
<dbReference type="EMBL" id="PGTM01000021">
    <property type="protein sequence ID" value="PJF36973.1"/>
    <property type="molecule type" value="Genomic_DNA"/>
</dbReference>
<evidence type="ECO:0000313" key="9">
    <source>
        <dbReference type="Proteomes" id="UP000229681"/>
    </source>
</evidence>
<dbReference type="Gene3D" id="3.30.565.10">
    <property type="entry name" value="Histidine kinase-like ATPase, C-terminal domain"/>
    <property type="match status" value="1"/>
</dbReference>
<dbReference type="Proteomes" id="UP000229681">
    <property type="component" value="Unassembled WGS sequence"/>
</dbReference>
<evidence type="ECO:0000259" key="5">
    <source>
        <dbReference type="Pfam" id="PF07730"/>
    </source>
</evidence>
<feature type="coiled-coil region" evidence="4">
    <location>
        <begin position="19"/>
        <end position="60"/>
    </location>
</feature>
<dbReference type="GO" id="GO:0046983">
    <property type="term" value="F:protein dimerization activity"/>
    <property type="evidence" value="ECO:0007669"/>
    <property type="project" value="InterPro"/>
</dbReference>
<evidence type="ECO:0000256" key="3">
    <source>
        <dbReference type="ARBA" id="ARBA00023012"/>
    </source>
</evidence>
<dbReference type="PANTHER" id="PTHR24421:SF55">
    <property type="entry name" value="SENSOR HISTIDINE KINASE YDFH"/>
    <property type="match status" value="1"/>
</dbReference>
<dbReference type="InterPro" id="IPR036890">
    <property type="entry name" value="HATPase_C_sf"/>
</dbReference>
<evidence type="ECO:0000256" key="1">
    <source>
        <dbReference type="ARBA" id="ARBA00022679"/>
    </source>
</evidence>
<keyword evidence="1" id="KW-0808">Transferase</keyword>
<evidence type="ECO:0000313" key="7">
    <source>
        <dbReference type="EMBL" id="PJF43375.1"/>
    </source>
</evidence>
<dbReference type="InterPro" id="IPR011712">
    <property type="entry name" value="Sig_transdc_His_kin_sub3_dim/P"/>
</dbReference>
<dbReference type="Pfam" id="PF07730">
    <property type="entry name" value="HisKA_3"/>
    <property type="match status" value="1"/>
</dbReference>
<organism evidence="7 8">
    <name type="scientific">Candidatus Thermofonsia Clade 1 bacterium</name>
    <dbReference type="NCBI Taxonomy" id="2364210"/>
    <lineage>
        <taxon>Bacteria</taxon>
        <taxon>Bacillati</taxon>
        <taxon>Chloroflexota</taxon>
        <taxon>Candidatus Thermofontia</taxon>
        <taxon>Candidatus Thermofonsia Clade 1</taxon>
    </lineage>
</organism>
<comment type="caution">
    <text evidence="7">The sequence shown here is derived from an EMBL/GenBank/DDBJ whole genome shotgun (WGS) entry which is preliminary data.</text>
</comment>
<proteinExistence type="predicted"/>
<keyword evidence="3" id="KW-0902">Two-component regulatory system</keyword>
<evidence type="ECO:0000313" key="8">
    <source>
        <dbReference type="Proteomes" id="UP000228947"/>
    </source>
</evidence>
<gene>
    <name evidence="6" type="ORF">CUN49_02750</name>
    <name evidence="7" type="ORF">CUN50_00160</name>
</gene>
<evidence type="ECO:0000256" key="4">
    <source>
        <dbReference type="SAM" id="Coils"/>
    </source>
</evidence>
<dbReference type="AlphaFoldDB" id="A0A2M8Q0R4"/>
<evidence type="ECO:0000313" key="6">
    <source>
        <dbReference type="EMBL" id="PJF36973.1"/>
    </source>
</evidence>
<accession>A0A2M8PHF3</accession>
<dbReference type="InterPro" id="IPR050482">
    <property type="entry name" value="Sensor_HK_TwoCompSys"/>
</dbReference>
<dbReference type="GO" id="GO:0016020">
    <property type="term" value="C:membrane"/>
    <property type="evidence" value="ECO:0007669"/>
    <property type="project" value="InterPro"/>
</dbReference>
<evidence type="ECO:0000256" key="2">
    <source>
        <dbReference type="ARBA" id="ARBA00022777"/>
    </source>
</evidence>
<sequence length="356" mass="40619">MTTGTSTKESLISQIRYEHEQIAKRLREIQSMIDQSQAEFRRLQQRSVEVTTQLKRIEENFDTVPRNDIRVVYTSALDTRTRLLTTQAQLEKLQQDRGQLEHFGNLLNNLLNALEGVVLPNLPSSPAQNSPGETKLSNETIIRLVQSQESERQRLARQMHDGPAQSLTNFILQAEICRRLFDRDPNRATEELENLKTAASNTFQRVRDFIFELRPMMLDDLGLVPTMRRYVDVFMDKSGIETRINVVGEERRRLEPHTEVTFFRSLQELLAYARDNARSTKIDIVLDITGNPAKASVTFNGQTISEIEAAVEQSRNKMFGLATLAERIELVGGQIEFYSAEGEPNRVEIALPATLS</sequence>
<dbReference type="GO" id="GO:0000155">
    <property type="term" value="F:phosphorelay sensor kinase activity"/>
    <property type="evidence" value="ECO:0007669"/>
    <property type="project" value="InterPro"/>
</dbReference>
<dbReference type="EMBL" id="PGTL01000001">
    <property type="protein sequence ID" value="PJF43375.1"/>
    <property type="molecule type" value="Genomic_DNA"/>
</dbReference>
<name>A0A2M8Q0R4_9CHLR</name>
<dbReference type="Proteomes" id="UP000228947">
    <property type="component" value="Unassembled WGS sequence"/>
</dbReference>
<keyword evidence="4" id="KW-0175">Coiled coil</keyword>
<dbReference type="PANTHER" id="PTHR24421">
    <property type="entry name" value="NITRATE/NITRITE SENSOR PROTEIN NARX-RELATED"/>
    <property type="match status" value="1"/>
</dbReference>
<dbReference type="SUPFAM" id="SSF55874">
    <property type="entry name" value="ATPase domain of HSP90 chaperone/DNA topoisomerase II/histidine kinase"/>
    <property type="match status" value="1"/>
</dbReference>
<reference evidence="8 9" key="1">
    <citation type="submission" date="2017-11" db="EMBL/GenBank/DDBJ databases">
        <title>Evolution of Phototrophy in the Chloroflexi Phylum Driven by Horizontal Gene Transfer.</title>
        <authorList>
            <person name="Ward L.M."/>
            <person name="Hemp J."/>
            <person name="Shih P.M."/>
            <person name="Mcglynn S.E."/>
            <person name="Fischer W."/>
        </authorList>
    </citation>
    <scope>NUCLEOTIDE SEQUENCE [LARGE SCALE GENOMIC DNA]</scope>
    <source>
        <strain evidence="7">CP1_1M</strain>
        <strain evidence="6">JP3_13</strain>
    </source>
</reference>
<protein>
    <recommendedName>
        <fullName evidence="5">Signal transduction histidine kinase subgroup 3 dimerisation and phosphoacceptor domain-containing protein</fullName>
    </recommendedName>
</protein>
<accession>A0A2M8Q0R4</accession>